<feature type="compositionally biased region" description="Low complexity" evidence="2">
    <location>
        <begin position="410"/>
        <end position="427"/>
    </location>
</feature>
<keyword evidence="4" id="KW-1185">Reference proteome</keyword>
<evidence type="ECO:0000256" key="2">
    <source>
        <dbReference type="SAM" id="MobiDB-lite"/>
    </source>
</evidence>
<gene>
    <name evidence="5" type="primary">LOC100903278</name>
</gene>
<dbReference type="Proteomes" id="UP000694867">
    <property type="component" value="Unplaced"/>
</dbReference>
<dbReference type="GeneID" id="100903278"/>
<dbReference type="AlphaFoldDB" id="A0AAJ6VY69"/>
<feature type="coiled-coil region" evidence="1">
    <location>
        <begin position="361"/>
        <end position="388"/>
    </location>
</feature>
<feature type="region of interest" description="Disordered" evidence="2">
    <location>
        <begin position="275"/>
        <end position="352"/>
    </location>
</feature>
<dbReference type="InterPro" id="IPR022189">
    <property type="entry name" value="SMTN"/>
</dbReference>
<protein>
    <submittedName>
        <fullName evidence="5">Uncharacterized protein LOC100903278</fullName>
    </submittedName>
</protein>
<evidence type="ECO:0000313" key="5">
    <source>
        <dbReference type="RefSeq" id="XP_003744833.3"/>
    </source>
</evidence>
<evidence type="ECO:0000313" key="4">
    <source>
        <dbReference type="Proteomes" id="UP000694867"/>
    </source>
</evidence>
<keyword evidence="1" id="KW-0175">Coiled coil</keyword>
<dbReference type="KEGG" id="goe:100903278"/>
<organism evidence="4 5">
    <name type="scientific">Galendromus occidentalis</name>
    <name type="common">western predatory mite</name>
    <dbReference type="NCBI Taxonomy" id="34638"/>
    <lineage>
        <taxon>Eukaryota</taxon>
        <taxon>Metazoa</taxon>
        <taxon>Ecdysozoa</taxon>
        <taxon>Arthropoda</taxon>
        <taxon>Chelicerata</taxon>
        <taxon>Arachnida</taxon>
        <taxon>Acari</taxon>
        <taxon>Parasitiformes</taxon>
        <taxon>Mesostigmata</taxon>
        <taxon>Gamasina</taxon>
        <taxon>Phytoseioidea</taxon>
        <taxon>Phytoseiidae</taxon>
        <taxon>Typhlodrominae</taxon>
        <taxon>Galendromus</taxon>
    </lineage>
</organism>
<evidence type="ECO:0000259" key="3">
    <source>
        <dbReference type="Pfam" id="PF12510"/>
    </source>
</evidence>
<feature type="domain" description="Smoothelin" evidence="3">
    <location>
        <begin position="3"/>
        <end position="40"/>
    </location>
</feature>
<dbReference type="RefSeq" id="XP_003744833.3">
    <property type="nucleotide sequence ID" value="XM_003744785.3"/>
</dbReference>
<evidence type="ECO:0000256" key="1">
    <source>
        <dbReference type="SAM" id="Coils"/>
    </source>
</evidence>
<feature type="compositionally biased region" description="Polar residues" evidence="2">
    <location>
        <begin position="395"/>
        <end position="409"/>
    </location>
</feature>
<name>A0AAJ6VY69_9ACAR</name>
<sequence>MSNLAAIEDEHVLAEMLEVETEFEKRGAIRARLMEIKKQKKEEREAQAKKREDDREMAIRNKAVQADLKKQRTLEMYDAMAKSAPAGSAKVMDVGIYKTGEAGEGIVTSVNQGLVEDAIKETAKQRELEKKRMLAAFEAAAKSGPAGAPKEVNFDAFKRADVSGFDASRKEYDSTMQVSGGIPLYDPNLIKSPTSSTPASCMNGPDFAAASRNADLPMDAMQRAIKERQESCDAEKKRILAAYAVAAKQGPGPKQNVLDDFKNFKIDDSEALKTEHSSCAGFKGGVPRSQATDAAKSMRSTCFAPAKPMPPPVLNIRRGSTSTYSISPLSSPPSTNTPPSAGTPRSGGQVGTNLNQAVEKLEKMDAIQKAVQQRNEAAEQERQRILAEYIARKNGTFSRESTPARESQTSRSSSSPRVVRSSAFRPIPIRPPRPLK</sequence>
<proteinExistence type="predicted"/>
<feature type="region of interest" description="Disordered" evidence="2">
    <location>
        <begin position="390"/>
        <end position="436"/>
    </location>
</feature>
<feature type="compositionally biased region" description="Low complexity" evidence="2">
    <location>
        <begin position="320"/>
        <end position="344"/>
    </location>
</feature>
<reference evidence="5" key="1">
    <citation type="submission" date="2025-08" db="UniProtKB">
        <authorList>
            <consortium name="RefSeq"/>
        </authorList>
    </citation>
    <scope>IDENTIFICATION</scope>
</reference>
<accession>A0AAJ6VY69</accession>
<dbReference type="Pfam" id="PF12510">
    <property type="entry name" value="Smoothelin"/>
    <property type="match status" value="1"/>
</dbReference>